<dbReference type="RefSeq" id="WP_127832746.1">
    <property type="nucleotide sequence ID" value="NZ_RZYA01000028.1"/>
</dbReference>
<evidence type="ECO:0000256" key="1">
    <source>
        <dbReference type="ARBA" id="ARBA00022649"/>
    </source>
</evidence>
<organism evidence="2 3">
    <name type="scientific">Streptomyces antnestii</name>
    <dbReference type="NCBI Taxonomy" id="2494256"/>
    <lineage>
        <taxon>Bacteria</taxon>
        <taxon>Bacillati</taxon>
        <taxon>Actinomycetota</taxon>
        <taxon>Actinomycetes</taxon>
        <taxon>Kitasatosporales</taxon>
        <taxon>Streptomycetaceae</taxon>
        <taxon>Streptomyces</taxon>
    </lineage>
</organism>
<protein>
    <submittedName>
        <fullName evidence="2">Type II toxin-antitoxin system RelE/ParE family toxin</fullName>
    </submittedName>
</protein>
<reference evidence="2 3" key="1">
    <citation type="submission" date="2019-01" db="EMBL/GenBank/DDBJ databases">
        <title>Genome sequences of Streptomyces and Rhizobium isolates collected from root and soil.</title>
        <authorList>
            <person name="Chhettri S."/>
            <person name="Sevigny J.L."/>
            <person name="Sen A."/>
            <person name="Ennis N."/>
            <person name="Tisa L."/>
        </authorList>
    </citation>
    <scope>NUCLEOTIDE SEQUENCE [LARGE SCALE GENOMIC DNA]</scope>
    <source>
        <strain evidence="2 3">San01</strain>
    </source>
</reference>
<sequence length="82" mass="9339">MSWTVTWEPSAVNATVRFLEESPDTLDEVFAASDMLAEDPKPAGSTPWGTSHRRLRVGRWRLLYRIDDANRTLHIEHVGFTA</sequence>
<keyword evidence="1" id="KW-1277">Toxin-antitoxin system</keyword>
<gene>
    <name evidence="2" type="ORF">EOT10_36755</name>
</gene>
<dbReference type="Gene3D" id="3.30.2310.20">
    <property type="entry name" value="RelE-like"/>
    <property type="match status" value="1"/>
</dbReference>
<comment type="caution">
    <text evidence="2">The sequence shown here is derived from an EMBL/GenBank/DDBJ whole genome shotgun (WGS) entry which is preliminary data.</text>
</comment>
<dbReference type="InterPro" id="IPR007712">
    <property type="entry name" value="RelE/ParE_toxin"/>
</dbReference>
<proteinExistence type="predicted"/>
<name>A0A3S2YPY3_9ACTN</name>
<dbReference type="OrthoDB" id="9812706at2"/>
<dbReference type="AlphaFoldDB" id="A0A3S2YPY3"/>
<dbReference type="EMBL" id="RZYA01000028">
    <property type="protein sequence ID" value="RVU16231.1"/>
    <property type="molecule type" value="Genomic_DNA"/>
</dbReference>
<evidence type="ECO:0000313" key="2">
    <source>
        <dbReference type="EMBL" id="RVU16231.1"/>
    </source>
</evidence>
<keyword evidence="3" id="KW-1185">Reference proteome</keyword>
<evidence type="ECO:0000313" key="3">
    <source>
        <dbReference type="Proteomes" id="UP000283128"/>
    </source>
</evidence>
<accession>A0A3S2YPY3</accession>
<dbReference type="SUPFAM" id="SSF143011">
    <property type="entry name" value="RelE-like"/>
    <property type="match status" value="1"/>
</dbReference>
<dbReference type="Pfam" id="PF05016">
    <property type="entry name" value="ParE_toxin"/>
    <property type="match status" value="1"/>
</dbReference>
<dbReference type="Proteomes" id="UP000283128">
    <property type="component" value="Unassembled WGS sequence"/>
</dbReference>
<dbReference type="InterPro" id="IPR035093">
    <property type="entry name" value="RelE/ParE_toxin_dom_sf"/>
</dbReference>